<name>A0AAV7UR13_PLEWA</name>
<sequence>MVYYAEKEELYQQEAEELYDNQMEERLVQALDHHVQDSVNQALIKALKPFTQHLVRFGQRELMSGPSHARVPDTMIADMSRTQKGSGGPRSLAEIQSQMASSVLRDHEYEQDISEIPRELHSKGMLGQEDSQASASYTSDSERSRDKPKVSDAGCALI</sequence>
<feature type="compositionally biased region" description="Basic and acidic residues" evidence="1">
    <location>
        <begin position="104"/>
        <end position="122"/>
    </location>
</feature>
<protein>
    <submittedName>
        <fullName evidence="2">Uncharacterized protein</fullName>
    </submittedName>
</protein>
<evidence type="ECO:0000256" key="1">
    <source>
        <dbReference type="SAM" id="MobiDB-lite"/>
    </source>
</evidence>
<dbReference type="Proteomes" id="UP001066276">
    <property type="component" value="Chromosome 2_2"/>
</dbReference>
<proteinExistence type="predicted"/>
<dbReference type="AlphaFoldDB" id="A0AAV7UR13"/>
<feature type="compositionally biased region" description="Basic and acidic residues" evidence="1">
    <location>
        <begin position="140"/>
        <end position="150"/>
    </location>
</feature>
<dbReference type="EMBL" id="JANPWB010000004">
    <property type="protein sequence ID" value="KAJ1191495.1"/>
    <property type="molecule type" value="Genomic_DNA"/>
</dbReference>
<evidence type="ECO:0000313" key="3">
    <source>
        <dbReference type="Proteomes" id="UP001066276"/>
    </source>
</evidence>
<organism evidence="2 3">
    <name type="scientific">Pleurodeles waltl</name>
    <name type="common">Iberian ribbed newt</name>
    <dbReference type="NCBI Taxonomy" id="8319"/>
    <lineage>
        <taxon>Eukaryota</taxon>
        <taxon>Metazoa</taxon>
        <taxon>Chordata</taxon>
        <taxon>Craniata</taxon>
        <taxon>Vertebrata</taxon>
        <taxon>Euteleostomi</taxon>
        <taxon>Amphibia</taxon>
        <taxon>Batrachia</taxon>
        <taxon>Caudata</taxon>
        <taxon>Salamandroidea</taxon>
        <taxon>Salamandridae</taxon>
        <taxon>Pleurodelinae</taxon>
        <taxon>Pleurodeles</taxon>
    </lineage>
</organism>
<reference evidence="2" key="1">
    <citation type="journal article" date="2022" name="bioRxiv">
        <title>Sequencing and chromosome-scale assembly of the giantPleurodeles waltlgenome.</title>
        <authorList>
            <person name="Brown T."/>
            <person name="Elewa A."/>
            <person name="Iarovenko S."/>
            <person name="Subramanian E."/>
            <person name="Araus A.J."/>
            <person name="Petzold A."/>
            <person name="Susuki M."/>
            <person name="Suzuki K.-i.T."/>
            <person name="Hayashi T."/>
            <person name="Toyoda A."/>
            <person name="Oliveira C."/>
            <person name="Osipova E."/>
            <person name="Leigh N.D."/>
            <person name="Simon A."/>
            <person name="Yun M.H."/>
        </authorList>
    </citation>
    <scope>NUCLEOTIDE SEQUENCE</scope>
    <source>
        <strain evidence="2">20211129_DDA</strain>
        <tissue evidence="2">Liver</tissue>
    </source>
</reference>
<feature type="compositionally biased region" description="Polar residues" evidence="1">
    <location>
        <begin position="129"/>
        <end position="139"/>
    </location>
</feature>
<accession>A0AAV7UR13</accession>
<evidence type="ECO:0000313" key="2">
    <source>
        <dbReference type="EMBL" id="KAJ1191495.1"/>
    </source>
</evidence>
<feature type="region of interest" description="Disordered" evidence="1">
    <location>
        <begin position="77"/>
        <end position="158"/>
    </location>
</feature>
<comment type="caution">
    <text evidence="2">The sequence shown here is derived from an EMBL/GenBank/DDBJ whole genome shotgun (WGS) entry which is preliminary data.</text>
</comment>
<keyword evidence="3" id="KW-1185">Reference proteome</keyword>
<gene>
    <name evidence="2" type="ORF">NDU88_000811</name>
</gene>